<evidence type="ECO:0000313" key="2">
    <source>
        <dbReference type="Proteomes" id="UP000319514"/>
    </source>
</evidence>
<dbReference type="InterPro" id="IPR027417">
    <property type="entry name" value="P-loop_NTPase"/>
</dbReference>
<dbReference type="SUPFAM" id="SSF52540">
    <property type="entry name" value="P-loop containing nucleoside triphosphate hydrolases"/>
    <property type="match status" value="1"/>
</dbReference>
<comment type="caution">
    <text evidence="1">The sequence shown here is derived from an EMBL/GenBank/DDBJ whole genome shotgun (WGS) entry which is preliminary data.</text>
</comment>
<keyword evidence="1" id="KW-0418">Kinase</keyword>
<protein>
    <submittedName>
        <fullName evidence="1">Gluconate kinase</fullName>
    </submittedName>
</protein>
<accession>A0A542ZEW9</accession>
<dbReference type="AlphaFoldDB" id="A0A542ZEW9"/>
<dbReference type="Pfam" id="PF07931">
    <property type="entry name" value="CPT"/>
    <property type="match status" value="1"/>
</dbReference>
<keyword evidence="1" id="KW-0808">Transferase</keyword>
<dbReference type="RefSeq" id="WP_141786977.1">
    <property type="nucleotide sequence ID" value="NZ_BAAAKX010000003.1"/>
</dbReference>
<proteinExistence type="predicted"/>
<keyword evidence="2" id="KW-1185">Reference proteome</keyword>
<evidence type="ECO:0000313" key="1">
    <source>
        <dbReference type="EMBL" id="TQL58896.1"/>
    </source>
</evidence>
<sequence>MREDNAAKPVLVLTGGPAAGKSATALALSDSTPRCAFIDVDDIRQLVKTGGAAPWEGEEGLRQQALGVRNACALAKSFTKHGFAAIVADVLTPETARLYRRLLPDVVLVHLTLSREEARRRASLRPMHITSEEFEALHEVQVADPPRVDVSLEVTSMSPAEQVEAVRDLWVSRCYTPTSAGPR</sequence>
<dbReference type="EMBL" id="VFOQ01000001">
    <property type="protein sequence ID" value="TQL58896.1"/>
    <property type="molecule type" value="Genomic_DNA"/>
</dbReference>
<dbReference type="GO" id="GO:0016301">
    <property type="term" value="F:kinase activity"/>
    <property type="evidence" value="ECO:0007669"/>
    <property type="project" value="UniProtKB-KW"/>
</dbReference>
<gene>
    <name evidence="1" type="ORF">FB474_0235</name>
</gene>
<name>A0A542ZEW9_9MICO</name>
<reference evidence="1 2" key="1">
    <citation type="submission" date="2019-06" db="EMBL/GenBank/DDBJ databases">
        <title>Sequencing the genomes of 1000 actinobacteria strains.</title>
        <authorList>
            <person name="Klenk H.-P."/>
        </authorList>
    </citation>
    <scope>NUCLEOTIDE SEQUENCE [LARGE SCALE GENOMIC DNA]</scope>
    <source>
        <strain evidence="1 2">DSM 18082</strain>
    </source>
</reference>
<dbReference type="Proteomes" id="UP000319514">
    <property type="component" value="Unassembled WGS sequence"/>
</dbReference>
<dbReference type="Gene3D" id="3.40.50.300">
    <property type="entry name" value="P-loop containing nucleotide triphosphate hydrolases"/>
    <property type="match status" value="1"/>
</dbReference>
<dbReference type="OrthoDB" id="3536539at2"/>
<organism evidence="1 2">
    <name type="scientific">Oryzihumus leptocrescens</name>
    <dbReference type="NCBI Taxonomy" id="297536"/>
    <lineage>
        <taxon>Bacteria</taxon>
        <taxon>Bacillati</taxon>
        <taxon>Actinomycetota</taxon>
        <taxon>Actinomycetes</taxon>
        <taxon>Micrococcales</taxon>
        <taxon>Intrasporangiaceae</taxon>
        <taxon>Oryzihumus</taxon>
    </lineage>
</organism>